<organism evidence="2 3">
    <name type="scientific">Phialemonium thermophilum</name>
    <dbReference type="NCBI Taxonomy" id="223376"/>
    <lineage>
        <taxon>Eukaryota</taxon>
        <taxon>Fungi</taxon>
        <taxon>Dikarya</taxon>
        <taxon>Ascomycota</taxon>
        <taxon>Pezizomycotina</taxon>
        <taxon>Sordariomycetes</taxon>
        <taxon>Sordariomycetidae</taxon>
        <taxon>Cephalothecales</taxon>
        <taxon>Cephalothecaceae</taxon>
        <taxon>Phialemonium</taxon>
    </lineage>
</organism>
<proteinExistence type="predicted"/>
<name>A0ABR3W9S7_9PEZI</name>
<accession>A0ABR3W9S7</accession>
<evidence type="ECO:0000313" key="3">
    <source>
        <dbReference type="Proteomes" id="UP001586593"/>
    </source>
</evidence>
<feature type="region of interest" description="Disordered" evidence="1">
    <location>
        <begin position="57"/>
        <end position="79"/>
    </location>
</feature>
<dbReference type="Proteomes" id="UP001586593">
    <property type="component" value="Unassembled WGS sequence"/>
</dbReference>
<dbReference type="EMBL" id="JAZHXJ010000577">
    <property type="protein sequence ID" value="KAL1856942.1"/>
    <property type="molecule type" value="Genomic_DNA"/>
</dbReference>
<evidence type="ECO:0000313" key="2">
    <source>
        <dbReference type="EMBL" id="KAL1856942.1"/>
    </source>
</evidence>
<evidence type="ECO:0000256" key="1">
    <source>
        <dbReference type="SAM" id="MobiDB-lite"/>
    </source>
</evidence>
<protein>
    <submittedName>
        <fullName evidence="2">Uncharacterized protein</fullName>
    </submittedName>
</protein>
<reference evidence="2 3" key="1">
    <citation type="journal article" date="2024" name="Commun. Biol.">
        <title>Comparative genomic analysis of thermophilic fungi reveals convergent evolutionary adaptations and gene losses.</title>
        <authorList>
            <person name="Steindorff A.S."/>
            <person name="Aguilar-Pontes M.V."/>
            <person name="Robinson A.J."/>
            <person name="Andreopoulos B."/>
            <person name="LaButti K."/>
            <person name="Kuo A."/>
            <person name="Mondo S."/>
            <person name="Riley R."/>
            <person name="Otillar R."/>
            <person name="Haridas S."/>
            <person name="Lipzen A."/>
            <person name="Grimwood J."/>
            <person name="Schmutz J."/>
            <person name="Clum A."/>
            <person name="Reid I.D."/>
            <person name="Moisan M.C."/>
            <person name="Butler G."/>
            <person name="Nguyen T.T.M."/>
            <person name="Dewar K."/>
            <person name="Conant G."/>
            <person name="Drula E."/>
            <person name="Henrissat B."/>
            <person name="Hansel C."/>
            <person name="Singer S."/>
            <person name="Hutchinson M.I."/>
            <person name="de Vries R.P."/>
            <person name="Natvig D.O."/>
            <person name="Powell A.J."/>
            <person name="Tsang A."/>
            <person name="Grigoriev I.V."/>
        </authorList>
    </citation>
    <scope>NUCLEOTIDE SEQUENCE [LARGE SCALE GENOMIC DNA]</scope>
    <source>
        <strain evidence="2 3">ATCC 24622</strain>
    </source>
</reference>
<sequence length="122" mass="14105">MRSYTKPEPFDAARLLKGRYFPTSLWSSKMFEPWFPSRFQYWNWSLCKVPSVDADDNTRQAWSTPHGAQTREFAESKVTESSTSKTKHCRFPASYLLLLSSWSAKAQADRFIQMRQSPSGPA</sequence>
<keyword evidence="3" id="KW-1185">Reference proteome</keyword>
<comment type="caution">
    <text evidence="2">The sequence shown here is derived from an EMBL/GenBank/DDBJ whole genome shotgun (WGS) entry which is preliminary data.</text>
</comment>
<gene>
    <name evidence="2" type="ORF">VTK73DRAFT_8166</name>
</gene>